<evidence type="ECO:0000313" key="3">
    <source>
        <dbReference type="Proteomes" id="UP000035016"/>
    </source>
</evidence>
<keyword evidence="2" id="KW-0614">Plasmid</keyword>
<dbReference type="RefSeq" id="WP_234342304.1">
    <property type="nucleotide sequence ID" value="NZ_AZSD01000014.1"/>
</dbReference>
<name>A0A0F7VKM0_STRLW</name>
<reference evidence="3" key="1">
    <citation type="submission" date="2015-02" db="EMBL/GenBank/DDBJ databases">
        <authorList>
            <person name="Gomez-Escribano P.J."/>
        </authorList>
    </citation>
    <scope>NUCLEOTIDE SEQUENCE [LARGE SCALE GENOMIC DNA]</scope>
    <source>
        <strain evidence="3">C34 (DSM 42122 / NRRL B-24963)</strain>
        <plasmid evidence="3">pSLE2</plasmid>
    </source>
</reference>
<dbReference type="AlphaFoldDB" id="A0A0F7VKM0"/>
<dbReference type="Proteomes" id="UP000035016">
    <property type="component" value="Plasmid pSLE2"/>
</dbReference>
<dbReference type="Pfam" id="PF00481">
    <property type="entry name" value="PP2C"/>
    <property type="match status" value="1"/>
</dbReference>
<protein>
    <recommendedName>
        <fullName evidence="1">PPM-type phosphatase domain-containing protein</fullName>
    </recommendedName>
</protein>
<geneLocation type="plasmid" evidence="2 3">
    <name>pSLE2</name>
</geneLocation>
<accession>A0A0F7VKM0</accession>
<dbReference type="EMBL" id="LN831789">
    <property type="protein sequence ID" value="CQR59339.1"/>
    <property type="molecule type" value="Genomic_DNA"/>
</dbReference>
<sequence>MREDVDEDLAVTSYATAERSGDRALQCDATAVCTTPDGTRAYALLDGVGDTLAVRSWTRAAARRLARAAAGGADAEAGLRAEYKHYAAARTADHDLPCAAAVVAVHVPGGLFSTAWSGDARAYLLLNGHLRLLTEDHKAAGRVTATAT</sequence>
<organism evidence="2 3">
    <name type="scientific">Streptomyces leeuwenhoekii</name>
    <dbReference type="NCBI Taxonomy" id="1437453"/>
    <lineage>
        <taxon>Bacteria</taxon>
        <taxon>Bacillati</taxon>
        <taxon>Actinomycetota</taxon>
        <taxon>Actinomycetes</taxon>
        <taxon>Kitasatosporales</taxon>
        <taxon>Streptomycetaceae</taxon>
        <taxon>Streptomyces</taxon>
    </lineage>
</organism>
<dbReference type="InterPro" id="IPR001932">
    <property type="entry name" value="PPM-type_phosphatase-like_dom"/>
</dbReference>
<dbReference type="SUPFAM" id="SSF81606">
    <property type="entry name" value="PP2C-like"/>
    <property type="match status" value="1"/>
</dbReference>
<gene>
    <name evidence="2" type="primary">sle2_038</name>
</gene>
<evidence type="ECO:0000313" key="2">
    <source>
        <dbReference type="EMBL" id="CQR59339.1"/>
    </source>
</evidence>
<dbReference type="Gene3D" id="3.60.40.10">
    <property type="entry name" value="PPM-type phosphatase domain"/>
    <property type="match status" value="1"/>
</dbReference>
<dbReference type="InterPro" id="IPR036457">
    <property type="entry name" value="PPM-type-like_dom_sf"/>
</dbReference>
<dbReference type="KEGG" id="sle:sle2_038"/>
<proteinExistence type="predicted"/>
<feature type="domain" description="PPM-type phosphatase" evidence="1">
    <location>
        <begin position="83"/>
        <end position="140"/>
    </location>
</feature>
<evidence type="ECO:0000259" key="1">
    <source>
        <dbReference type="Pfam" id="PF00481"/>
    </source>
</evidence>